<keyword evidence="1" id="KW-0472">Membrane</keyword>
<name>Q0F3D5_9PROT</name>
<organism evidence="2 3">
    <name type="scientific">Mariprofundus ferrooxydans PV-1</name>
    <dbReference type="NCBI Taxonomy" id="314345"/>
    <lineage>
        <taxon>Bacteria</taxon>
        <taxon>Pseudomonadati</taxon>
        <taxon>Pseudomonadota</taxon>
        <taxon>Candidatius Mariprofundia</taxon>
        <taxon>Mariprofundales</taxon>
        <taxon>Mariprofundaceae</taxon>
        <taxon>Mariprofundus</taxon>
    </lineage>
</organism>
<keyword evidence="1" id="KW-1133">Transmembrane helix</keyword>
<comment type="caution">
    <text evidence="2">The sequence shown here is derived from an EMBL/GenBank/DDBJ whole genome shotgun (WGS) entry which is preliminary data.</text>
</comment>
<dbReference type="AlphaFoldDB" id="Q0F3D5"/>
<dbReference type="EMBL" id="AATS01000001">
    <property type="protein sequence ID" value="EAU56006.1"/>
    <property type="molecule type" value="Genomic_DNA"/>
</dbReference>
<evidence type="ECO:0000256" key="1">
    <source>
        <dbReference type="SAM" id="Phobius"/>
    </source>
</evidence>
<feature type="transmembrane region" description="Helical" evidence="1">
    <location>
        <begin position="87"/>
        <end position="110"/>
    </location>
</feature>
<evidence type="ECO:0000313" key="3">
    <source>
        <dbReference type="Proteomes" id="UP000005297"/>
    </source>
</evidence>
<evidence type="ECO:0000313" key="2">
    <source>
        <dbReference type="EMBL" id="EAU56006.1"/>
    </source>
</evidence>
<gene>
    <name evidence="2" type="ORF">SPV1_04278</name>
</gene>
<reference evidence="2 3" key="1">
    <citation type="submission" date="2006-09" db="EMBL/GenBank/DDBJ databases">
        <authorList>
            <person name="Emerson D."/>
            <person name="Ferriera S."/>
            <person name="Johnson J."/>
            <person name="Kravitz S."/>
            <person name="Halpern A."/>
            <person name="Remington K."/>
            <person name="Beeson K."/>
            <person name="Tran B."/>
            <person name="Rogers Y.-H."/>
            <person name="Friedman R."/>
            <person name="Venter J.C."/>
        </authorList>
    </citation>
    <scope>NUCLEOTIDE SEQUENCE [LARGE SCALE GENOMIC DNA]</scope>
    <source>
        <strain evidence="2 3">PV-1</strain>
    </source>
</reference>
<keyword evidence="1" id="KW-0812">Transmembrane</keyword>
<sequence>MQYIVLPLICNNMENKGVYRRVIHGKTSARITRLCRKKEFHQQMSESKTKQTITLLTIIVLMVGIIGVLTSAYFAESMNPAPGSFRSAFATALTTISIALFGFGLFSFALDTKNWREYFSERLKEIVVERKYLESLDQDTLKDLQTNVLKAQFKDQTIDKEGSFLNYFHLHLHKHISEPYREDVSTEVLMSFEQGRNDAFLVTDKVRYVCRASGGKIQEHVGWKPDEGEFEEVKSLTISIQFPQSHEKSGEVIRIYPPDGDAEIDLTKGAKATLAEYSNIDGLVVITKAVYIAKLGQFQHWQMAHPTKSFDITIVYPSGCGMQFKTLVLEDVVSQITKYDGYLKFTYGSWALPQSGLAWLITKT</sequence>
<dbReference type="InParanoid" id="Q0F3D5"/>
<dbReference type="HOGENOM" id="CLU_064927_0_0_0"/>
<protein>
    <submittedName>
        <fullName evidence="2">Uncharacterized protein</fullName>
    </submittedName>
</protein>
<dbReference type="Proteomes" id="UP000005297">
    <property type="component" value="Unassembled WGS sequence"/>
</dbReference>
<keyword evidence="3" id="KW-1185">Reference proteome</keyword>
<proteinExistence type="predicted"/>
<dbReference type="eggNOG" id="ENOG5033PZ4">
    <property type="taxonomic scope" value="Bacteria"/>
</dbReference>
<feature type="transmembrane region" description="Helical" evidence="1">
    <location>
        <begin position="53"/>
        <end position="75"/>
    </location>
</feature>
<accession>Q0F3D5</accession>